<comment type="similarity">
    <text evidence="6">Belongs to the ARTD/PARP family.</text>
</comment>
<dbReference type="SUPFAM" id="SSF117839">
    <property type="entry name" value="WWE domain"/>
    <property type="match status" value="1"/>
</dbReference>
<dbReference type="InterPro" id="IPR057044">
    <property type="entry name" value="PARP14_KH_1"/>
</dbReference>
<dbReference type="InterPro" id="IPR002589">
    <property type="entry name" value="Macro_dom"/>
</dbReference>
<dbReference type="Pfam" id="PF02825">
    <property type="entry name" value="WWE"/>
    <property type="match status" value="1"/>
</dbReference>
<dbReference type="CDD" id="cd12300">
    <property type="entry name" value="RRM1_PAR14"/>
    <property type="match status" value="1"/>
</dbReference>
<dbReference type="InterPro" id="IPR012677">
    <property type="entry name" value="Nucleotide-bd_a/b_plait_sf"/>
</dbReference>
<dbReference type="GO" id="GO:0005737">
    <property type="term" value="C:cytoplasm"/>
    <property type="evidence" value="ECO:0007669"/>
    <property type="project" value="TreeGrafter"/>
</dbReference>
<keyword evidence="4 7" id="KW-0520">NAD</keyword>
<evidence type="ECO:0000256" key="8">
    <source>
        <dbReference type="SAM" id="MobiDB-lite"/>
    </source>
</evidence>
<dbReference type="CDD" id="cd02903">
    <property type="entry name" value="Macro_BAL-like"/>
    <property type="match status" value="2"/>
</dbReference>
<dbReference type="Pfam" id="PF23222">
    <property type="entry name" value="RRM_PARP14_1"/>
    <property type="match status" value="1"/>
</dbReference>
<dbReference type="InterPro" id="IPR037197">
    <property type="entry name" value="WWE_dom_sf"/>
</dbReference>
<dbReference type="InterPro" id="IPR057043">
    <property type="entry name" value="PARP14_KH_2"/>
</dbReference>
<dbReference type="Pfam" id="PF23085">
    <property type="entry name" value="RRM_PARP14_3"/>
    <property type="match status" value="1"/>
</dbReference>
<dbReference type="SMART" id="SM00506">
    <property type="entry name" value="A1pp"/>
    <property type="match status" value="3"/>
</dbReference>
<evidence type="ECO:0000313" key="12">
    <source>
        <dbReference type="EMBL" id="KAI7808915.1"/>
    </source>
</evidence>
<dbReference type="InterPro" id="IPR043472">
    <property type="entry name" value="Macro_dom-like"/>
</dbReference>
<dbReference type="Gene3D" id="3.30.70.330">
    <property type="match status" value="2"/>
</dbReference>
<dbReference type="InterPro" id="IPR004170">
    <property type="entry name" value="WWE_dom"/>
</dbReference>
<evidence type="ECO:0000256" key="3">
    <source>
        <dbReference type="ARBA" id="ARBA00022679"/>
    </source>
</evidence>
<dbReference type="Pfam" id="PF23252">
    <property type="entry name" value="KH_PARP14_5"/>
    <property type="match status" value="1"/>
</dbReference>
<dbReference type="Pfam" id="PF23251">
    <property type="entry name" value="KH_PARP14_4"/>
    <property type="match status" value="1"/>
</dbReference>
<keyword evidence="2 7" id="KW-0328">Glycosyltransferase</keyword>
<dbReference type="GO" id="GO:0003714">
    <property type="term" value="F:transcription corepressor activity"/>
    <property type="evidence" value="ECO:0007669"/>
    <property type="project" value="TreeGrafter"/>
</dbReference>
<dbReference type="EMBL" id="JAFHDT010000006">
    <property type="protein sequence ID" value="KAI7808915.1"/>
    <property type="molecule type" value="Genomic_DNA"/>
</dbReference>
<name>A0A9W8C6N3_TRIRA</name>
<feature type="domain" description="PARP catalytic" evidence="10">
    <location>
        <begin position="1611"/>
        <end position="1805"/>
    </location>
</feature>
<comment type="subcellular location">
    <subcellularLocation>
        <location evidence="1">Nucleus</location>
    </subcellularLocation>
</comment>
<feature type="region of interest" description="Disordered" evidence="8">
    <location>
        <begin position="79"/>
        <end position="123"/>
    </location>
</feature>
<dbReference type="InterPro" id="IPR057047">
    <property type="entry name" value="PARP14_KH_5"/>
</dbReference>
<gene>
    <name evidence="12" type="ORF">IRJ41_016526</name>
</gene>
<dbReference type="Pfam" id="PF23245">
    <property type="entry name" value="RRM_PARP14_2"/>
    <property type="match status" value="1"/>
</dbReference>
<dbReference type="InterPro" id="IPR057051">
    <property type="entry name" value="PARP14_RPM_1"/>
</dbReference>
<dbReference type="Pfam" id="PF23249">
    <property type="entry name" value="KH_PARP14_3"/>
    <property type="match status" value="1"/>
</dbReference>
<dbReference type="Pfam" id="PF23084">
    <property type="entry name" value="KH_PARP14_1"/>
    <property type="match status" value="1"/>
</dbReference>
<dbReference type="InterPro" id="IPR057050">
    <property type="entry name" value="RRM_PARP14_2"/>
</dbReference>
<comment type="caution">
    <text evidence="12">The sequence shown here is derived from an EMBL/GenBank/DDBJ whole genome shotgun (WGS) entry which is preliminary data.</text>
</comment>
<dbReference type="CDD" id="cd01439">
    <property type="entry name" value="TCCD_inducible_PARP_like"/>
    <property type="match status" value="1"/>
</dbReference>
<evidence type="ECO:0000259" key="11">
    <source>
        <dbReference type="PROSITE" id="PS51154"/>
    </source>
</evidence>
<dbReference type="Pfam" id="PF23254">
    <property type="entry name" value="KH_PARP14_8"/>
    <property type="match status" value="1"/>
</dbReference>
<evidence type="ECO:0000256" key="2">
    <source>
        <dbReference type="ARBA" id="ARBA00022676"/>
    </source>
</evidence>
<dbReference type="Gene3D" id="3.30.720.50">
    <property type="match status" value="1"/>
</dbReference>
<feature type="domain" description="Macro" evidence="11">
    <location>
        <begin position="984"/>
        <end position="1170"/>
    </location>
</feature>
<feature type="non-terminal residue" evidence="12">
    <location>
        <position position="1805"/>
    </location>
</feature>
<feature type="compositionally biased region" description="Low complexity" evidence="8">
    <location>
        <begin position="956"/>
        <end position="982"/>
    </location>
</feature>
<dbReference type="GO" id="GO:0005634">
    <property type="term" value="C:nucleus"/>
    <property type="evidence" value="ECO:0007669"/>
    <property type="project" value="UniProtKB-SubCell"/>
</dbReference>
<evidence type="ECO:0000259" key="9">
    <source>
        <dbReference type="PROSITE" id="PS50918"/>
    </source>
</evidence>
<dbReference type="CDD" id="cd02907">
    <property type="entry name" value="Macro_Af1521_BAL-like"/>
    <property type="match status" value="1"/>
</dbReference>
<dbReference type="InterPro" id="IPR012317">
    <property type="entry name" value="Poly(ADP-ribose)pol_cat_dom"/>
</dbReference>
<feature type="domain" description="WWE" evidence="9">
    <location>
        <begin position="1526"/>
        <end position="1601"/>
    </location>
</feature>
<keyword evidence="13" id="KW-1185">Reference proteome</keyword>
<dbReference type="InterPro" id="IPR057048">
    <property type="entry name" value="PARP14_KH_6"/>
</dbReference>
<dbReference type="PANTHER" id="PTHR14453">
    <property type="entry name" value="PARP/ZINC FINGER CCCH TYPE DOMAIN CONTAINING PROTEIN"/>
    <property type="match status" value="1"/>
</dbReference>
<dbReference type="GO" id="GO:1990404">
    <property type="term" value="F:NAD+-protein mono-ADP-ribosyltransferase activity"/>
    <property type="evidence" value="ECO:0007669"/>
    <property type="project" value="TreeGrafter"/>
</dbReference>
<reference evidence="12" key="1">
    <citation type="submission" date="2021-02" db="EMBL/GenBank/DDBJ databases">
        <title>Comparative genomics reveals that relaxation of natural selection precedes convergent phenotypic evolution of cavefish.</title>
        <authorList>
            <person name="Peng Z."/>
        </authorList>
    </citation>
    <scope>NUCLEOTIDE SEQUENCE</scope>
    <source>
        <tissue evidence="12">Muscle</tissue>
    </source>
</reference>
<evidence type="ECO:0000256" key="4">
    <source>
        <dbReference type="ARBA" id="ARBA00023027"/>
    </source>
</evidence>
<evidence type="ECO:0000259" key="10">
    <source>
        <dbReference type="PROSITE" id="PS51059"/>
    </source>
</evidence>
<organism evidence="12 13">
    <name type="scientific">Triplophysa rosa</name>
    <name type="common">Cave loach</name>
    <dbReference type="NCBI Taxonomy" id="992332"/>
    <lineage>
        <taxon>Eukaryota</taxon>
        <taxon>Metazoa</taxon>
        <taxon>Chordata</taxon>
        <taxon>Craniata</taxon>
        <taxon>Vertebrata</taxon>
        <taxon>Euteleostomi</taxon>
        <taxon>Actinopterygii</taxon>
        <taxon>Neopterygii</taxon>
        <taxon>Teleostei</taxon>
        <taxon>Ostariophysi</taxon>
        <taxon>Cypriniformes</taxon>
        <taxon>Nemacheilidae</taxon>
        <taxon>Triplophysa</taxon>
    </lineage>
</organism>
<dbReference type="Pfam" id="PF00644">
    <property type="entry name" value="PARP"/>
    <property type="match status" value="1"/>
</dbReference>
<dbReference type="EC" id="2.4.2.-" evidence="7"/>
<feature type="domain" description="Macro" evidence="11">
    <location>
        <begin position="760"/>
        <end position="945"/>
    </location>
</feature>
<accession>A0A9W8C6N3</accession>
<dbReference type="SUPFAM" id="SSF54928">
    <property type="entry name" value="RNA-binding domain, RBD"/>
    <property type="match status" value="1"/>
</dbReference>
<dbReference type="FunFam" id="3.90.228.10:FF:000008">
    <property type="entry name" value="Poly [ADP-ribose] polymerase"/>
    <property type="match status" value="1"/>
</dbReference>
<dbReference type="PANTHER" id="PTHR14453:SF89">
    <property type="entry name" value="PROTEIN MONO-ADP-RIBOSYLTRANSFERASE PARP14"/>
    <property type="match status" value="1"/>
</dbReference>
<dbReference type="GO" id="GO:0070212">
    <property type="term" value="P:protein poly-ADP-ribosylation"/>
    <property type="evidence" value="ECO:0007669"/>
    <property type="project" value="TreeGrafter"/>
</dbReference>
<dbReference type="PROSITE" id="PS51059">
    <property type="entry name" value="PARP_CATALYTIC"/>
    <property type="match status" value="1"/>
</dbReference>
<evidence type="ECO:0000313" key="13">
    <source>
        <dbReference type="Proteomes" id="UP001059041"/>
    </source>
</evidence>
<dbReference type="InterPro" id="IPR052056">
    <property type="entry name" value="Mono-ARTD/PARP"/>
</dbReference>
<proteinExistence type="inferred from homology"/>
<dbReference type="Pfam" id="PF01661">
    <property type="entry name" value="Macro"/>
    <property type="match status" value="3"/>
</dbReference>
<evidence type="ECO:0000256" key="1">
    <source>
        <dbReference type="ARBA" id="ARBA00004123"/>
    </source>
</evidence>
<evidence type="ECO:0000256" key="5">
    <source>
        <dbReference type="ARBA" id="ARBA00023242"/>
    </source>
</evidence>
<dbReference type="InterPro" id="IPR057049">
    <property type="entry name" value="PARP14_KH_8"/>
</dbReference>
<dbReference type="GO" id="GO:0010629">
    <property type="term" value="P:negative regulation of gene expression"/>
    <property type="evidence" value="ECO:0007669"/>
    <property type="project" value="TreeGrafter"/>
</dbReference>
<dbReference type="Pfam" id="PF23253">
    <property type="entry name" value="KH_PARP14_6"/>
    <property type="match status" value="1"/>
</dbReference>
<dbReference type="Proteomes" id="UP001059041">
    <property type="component" value="Linkage Group LG6"/>
</dbReference>
<dbReference type="PROSITE" id="PS50918">
    <property type="entry name" value="WWE"/>
    <property type="match status" value="1"/>
</dbReference>
<keyword evidence="5" id="KW-0539">Nucleus</keyword>
<dbReference type="Gene3D" id="3.40.220.10">
    <property type="entry name" value="Leucine Aminopeptidase, subunit E, domain 1"/>
    <property type="match status" value="3"/>
</dbReference>
<evidence type="ECO:0000256" key="6">
    <source>
        <dbReference type="ARBA" id="ARBA00024347"/>
    </source>
</evidence>
<dbReference type="GO" id="GO:0003676">
    <property type="term" value="F:nucleic acid binding"/>
    <property type="evidence" value="ECO:0007669"/>
    <property type="project" value="InterPro"/>
</dbReference>
<evidence type="ECO:0000256" key="7">
    <source>
        <dbReference type="RuleBase" id="RU362114"/>
    </source>
</evidence>
<feature type="compositionally biased region" description="Low complexity" evidence="8">
    <location>
        <begin position="96"/>
        <end position="107"/>
    </location>
</feature>
<protein>
    <recommendedName>
        <fullName evidence="7">Poly [ADP-ribose] polymerase</fullName>
        <shortName evidence="7">PARP</shortName>
        <ecNumber evidence="7">2.4.2.-</ecNumber>
    </recommendedName>
</protein>
<dbReference type="GO" id="GO:0003950">
    <property type="term" value="F:NAD+ poly-ADP-ribosyltransferase activity"/>
    <property type="evidence" value="ECO:0007669"/>
    <property type="project" value="UniProtKB-UniRule"/>
</dbReference>
<dbReference type="SUPFAM" id="SSF56399">
    <property type="entry name" value="ADP-ribosylation"/>
    <property type="match status" value="1"/>
</dbReference>
<dbReference type="InterPro" id="IPR035979">
    <property type="entry name" value="RBD_domain_sf"/>
</dbReference>
<dbReference type="InterPro" id="IPR057046">
    <property type="entry name" value="PARP14_KH_4"/>
</dbReference>
<feature type="region of interest" description="Disordered" evidence="8">
    <location>
        <begin position="956"/>
        <end position="991"/>
    </location>
</feature>
<dbReference type="Pfam" id="PF23248">
    <property type="entry name" value="KH_PARP14_2"/>
    <property type="match status" value="1"/>
</dbReference>
<dbReference type="PROSITE" id="PS51154">
    <property type="entry name" value="MACRO"/>
    <property type="match status" value="3"/>
</dbReference>
<feature type="compositionally biased region" description="Basic and acidic residues" evidence="8">
    <location>
        <begin position="108"/>
        <end position="117"/>
    </location>
</feature>
<dbReference type="InterPro" id="IPR057045">
    <property type="entry name" value="PARP14_KH_3"/>
</dbReference>
<dbReference type="SUPFAM" id="SSF52949">
    <property type="entry name" value="Macro domain-like"/>
    <property type="match status" value="3"/>
</dbReference>
<dbReference type="Gene3D" id="3.90.228.10">
    <property type="match status" value="1"/>
</dbReference>
<sequence>ADEFPYALCVEGQWDPKTPKIKNKLTIYFQSKKSDGGDCGVDSDDTDGRRATVRFREVEVRQRVLLKNTHELKIGQQTFTMTVGLPPSEASKPDESASSASKLSSGELKSEALKEAEPIEEEEETTCRQAVIENVQNVSQDFLVMLVENVLKGSTAESKDFSIEVIPESNCAVVTLSSNKDLQNFIMSGSGNTIMKKKNMNVRLLEMTSKVKAEGLPPSTVSEILPLYFERFGEVEDDVVMFENDQSAIITFKDPKDVCKVINVQHNLKKQPFRVLPYYETLQTALYGKNRPCLRLPEEFTENIDPTLWHHLNKSQKSLDVITRAMSTSFCKMDLSSPAVSITPLPSLLQQGGQTRKLIQTWRENTSTVFSASMSNFKSFELDIQKDAWSEIEPEIKKAVAAAPVTLVPEVHQGSMAVVGLKEDVTRIETVLEDIVETVTKRIQREKGSVTEDIDMSPSIHKIVFCDDVKQKFCNTFPELEIKYLAHNQKITLYGLKTEVLETKNKILEDFVSLIRKPVELHQSLLDFLHNKDLEEMSTALFFTKRINVALEVKDERAVLIGKTDMALKDGEKQLKTQLGYLSFDVEDAGVLRRSDWQDIVSNIKNTESRVTIQTTVNQVLISGFAPFIKDVEKQLRDFVQENSCIEKSLKAHKTVITFIQDHQTQDWFEEVKGKVNVQFKDENIVISGPRFHVSHYVPMFEKLLTSTHHCIMKIAKPGAKKFFKEKESMYVPLAKTKTGCLVQLIDEDDHHGPVKSAIKHVYQFKTPEGVEITVNKADMCTFQADAVVSASNEALVLDGGLSKALSNADANLQDACKQYVTKRKVTVGDAVVLDAGGHLRCKHVIFALAPQYSPAKHHEAVGLLKKTVKKSLNRADQENCQSVAITAIGSGGFQFPPDLCADTIVKSIKEFCEFVGDSVLRTIHLVDNNDVTVQAFEAAAKKIYGVSAVGLGATGGSSSSQQQSQAKASSSQSQVHSTAPSQGASQSVQTKEGLTISLMKTNIEDTTMDVVVNTLSSDLNLGVGAVSNALLKAAGPHLQALLNQQATAPANIGAVIVTEGANLKNKEVFHAVAPHWNQGQGNEQKVLENIIDECLNQAEQRQRKSIVFSAIGTGNLGFPKPLVICSMLESALKFSSKRSTKNVQEVAFALHPKDAQTIQVFTDEFNKKFMIQSASTNNPTQQQSPGPFSKVTSKSGIYETIVGGVTLQVLCGEITAEKTDVIVNSTTKEFTLKAGVSKAILDKAGPNVEAECLQLGSQPNKGLIMTQAGNLQCKKIIHIAAQSNAAHILKRVKRALEKCAKEKFTSISFPAIGTGQAGLFPGQVADCMMDAVVEMVGQNPQSSLKLIRIVIFQAPMLNDFYKSMQNREYTVIQQKDTIYSKIKTYVSTFTSFFTGTWEKEIKQHGGKDIVIEGIKVDPACFSICGPTPTAVDKTKEFLEEMISQDQAFQKITDTAILSFSDKDQQRIQDMQSTLGVSIRLEYKVQKDSESSPGEATLIVEGLTRDVLIAFQEIQDMLKSAKDEQILKKDIEHASELVEWQYEQGGQYKSFDQRMNFELEKTLDRGAADVKISFQGQDYQIKLPEGPAISTTGGNQMNIRRIDKLKATESIPQHWGAMNPTQLFAIFALKAGDAEYNDVLVLFQATCANHNVLKIERIQNPGMWKNYQNNKSVMEQKNGHQNNERRLFHGTSEQTMSHINQRGFNRSYAGKNATAYGNGTYFALNANYSASNTYSVPNAQGHKYMYFCRVLTGDYTQGRAGMIIPPPKNNTADLYDTVVENTVAPTIFVVFRDDQAYPEYLITFT</sequence>
<feature type="domain" description="Macro" evidence="11">
    <location>
        <begin position="1195"/>
        <end position="1369"/>
    </location>
</feature>
<keyword evidence="3 7" id="KW-0808">Transferase</keyword>